<dbReference type="PANTHER" id="PTHR42852">
    <property type="entry name" value="THIOL:DISULFIDE INTERCHANGE PROTEIN DSBE"/>
    <property type="match status" value="1"/>
</dbReference>
<dbReference type="InterPro" id="IPR050553">
    <property type="entry name" value="Thioredoxin_ResA/DsbE_sf"/>
</dbReference>
<dbReference type="PROSITE" id="PS51352">
    <property type="entry name" value="THIOREDOXIN_2"/>
    <property type="match status" value="1"/>
</dbReference>
<keyword evidence="2" id="KW-0201">Cytochrome c-type biogenesis</keyword>
<keyword evidence="3" id="KW-1015">Disulfide bond</keyword>
<evidence type="ECO:0000256" key="4">
    <source>
        <dbReference type="ARBA" id="ARBA00023284"/>
    </source>
</evidence>
<proteinExistence type="predicted"/>
<dbReference type="AlphaFoldDB" id="A0A108TFA6"/>
<dbReference type="InterPro" id="IPR013766">
    <property type="entry name" value="Thioredoxin_domain"/>
</dbReference>
<comment type="caution">
    <text evidence="6">The sequence shown here is derived from an EMBL/GenBank/DDBJ whole genome shotgun (WGS) entry which is preliminary data.</text>
</comment>
<dbReference type="InterPro" id="IPR000866">
    <property type="entry name" value="AhpC/TSA"/>
</dbReference>
<dbReference type="CDD" id="cd02966">
    <property type="entry name" value="TlpA_like_family"/>
    <property type="match status" value="1"/>
</dbReference>
<dbReference type="Proteomes" id="UP000448877">
    <property type="component" value="Unassembled WGS sequence"/>
</dbReference>
<dbReference type="GO" id="GO:0030313">
    <property type="term" value="C:cell envelope"/>
    <property type="evidence" value="ECO:0007669"/>
    <property type="project" value="UniProtKB-SubCell"/>
</dbReference>
<feature type="domain" description="Thioredoxin" evidence="5">
    <location>
        <begin position="249"/>
        <end position="392"/>
    </location>
</feature>
<dbReference type="PANTHER" id="PTHR42852:SF6">
    <property type="entry name" value="THIOL:DISULFIDE INTERCHANGE PROTEIN DSBE"/>
    <property type="match status" value="1"/>
</dbReference>
<accession>A0A108TFA6</accession>
<evidence type="ECO:0000313" key="6">
    <source>
        <dbReference type="EMBL" id="KAA5423173.1"/>
    </source>
</evidence>
<protein>
    <submittedName>
        <fullName evidence="6">TlpA family protein disulfide reductase</fullName>
    </submittedName>
</protein>
<evidence type="ECO:0000256" key="3">
    <source>
        <dbReference type="ARBA" id="ARBA00023157"/>
    </source>
</evidence>
<organism evidence="6 7">
    <name type="scientific">Bacteroides cellulosilyticus</name>
    <dbReference type="NCBI Taxonomy" id="246787"/>
    <lineage>
        <taxon>Bacteria</taxon>
        <taxon>Pseudomonadati</taxon>
        <taxon>Bacteroidota</taxon>
        <taxon>Bacteroidia</taxon>
        <taxon>Bacteroidales</taxon>
        <taxon>Bacteroidaceae</taxon>
        <taxon>Bacteroides</taxon>
    </lineage>
</organism>
<dbReference type="InterPro" id="IPR036249">
    <property type="entry name" value="Thioredoxin-like_sf"/>
</dbReference>
<name>A0A108TFA6_9BACE</name>
<dbReference type="GO" id="GO:0017004">
    <property type="term" value="P:cytochrome complex assembly"/>
    <property type="evidence" value="ECO:0007669"/>
    <property type="project" value="UniProtKB-KW"/>
</dbReference>
<evidence type="ECO:0000256" key="1">
    <source>
        <dbReference type="ARBA" id="ARBA00004196"/>
    </source>
</evidence>
<dbReference type="SUPFAM" id="SSF52833">
    <property type="entry name" value="Thioredoxin-like"/>
    <property type="match status" value="1"/>
</dbReference>
<evidence type="ECO:0000256" key="2">
    <source>
        <dbReference type="ARBA" id="ARBA00022748"/>
    </source>
</evidence>
<keyword evidence="4" id="KW-0676">Redox-active center</keyword>
<dbReference type="Pfam" id="PF00578">
    <property type="entry name" value="AhpC-TSA"/>
    <property type="match status" value="1"/>
</dbReference>
<dbReference type="RefSeq" id="WP_007219469.1">
    <property type="nucleotide sequence ID" value="NZ_CP072251.1"/>
</dbReference>
<reference evidence="6 7" key="1">
    <citation type="journal article" date="2019" name="Nat. Med.">
        <title>A library of human gut bacterial isolates paired with longitudinal multiomics data enables mechanistic microbiome research.</title>
        <authorList>
            <person name="Poyet M."/>
            <person name="Groussin M."/>
            <person name="Gibbons S.M."/>
            <person name="Avila-Pacheco J."/>
            <person name="Jiang X."/>
            <person name="Kearney S.M."/>
            <person name="Perrotta A.R."/>
            <person name="Berdy B."/>
            <person name="Zhao S."/>
            <person name="Lieberman T.D."/>
            <person name="Swanson P.K."/>
            <person name="Smith M."/>
            <person name="Roesemann S."/>
            <person name="Alexander J.E."/>
            <person name="Rich S.A."/>
            <person name="Livny J."/>
            <person name="Vlamakis H."/>
            <person name="Clish C."/>
            <person name="Bullock K."/>
            <person name="Deik A."/>
            <person name="Scott J."/>
            <person name="Pierce K.A."/>
            <person name="Xavier R.J."/>
            <person name="Alm E.J."/>
        </authorList>
    </citation>
    <scope>NUCLEOTIDE SEQUENCE [LARGE SCALE GENOMIC DNA]</scope>
    <source>
        <strain evidence="6 7">BIOML-A6</strain>
    </source>
</reference>
<dbReference type="EMBL" id="VVYV01000003">
    <property type="protein sequence ID" value="KAA5423173.1"/>
    <property type="molecule type" value="Genomic_DNA"/>
</dbReference>
<dbReference type="GeneID" id="66305399"/>
<evidence type="ECO:0000313" key="7">
    <source>
        <dbReference type="Proteomes" id="UP000448877"/>
    </source>
</evidence>
<comment type="subcellular location">
    <subcellularLocation>
        <location evidence="1">Cell envelope</location>
    </subcellularLocation>
</comment>
<gene>
    <name evidence="6" type="ORF">F2Y81_03615</name>
</gene>
<sequence length="392" mass="45853">MKVLLYASCLISLFLTLFSLTEEKNIEIIIHLDNDITEEEQTVYLWSFCSWVSGSEKAIWDSASIKKGQKTVKLQGYAPYENYFKICFSKNGPQGLYVYALPNDTVELYLSSNDKEVLWKNAYKGNYHNIVTDFEKGSRRYWIKKNESSEDSISYYSHLLIDRYINEIHTSEHPLIAKGSWVMLQMFFKDSLSRDSLQSLREYVARKFPNYPPAALTHKNAPTLSERTKSTQKRLDEISRRRGIYEKRKQNTQIGSRITLQLPSLNGEYIALSDLRSKYIFVDIWASWCKPCRAQTIYLKKVLNKYQNNIKIYAVSIDANHSAWKKAIEQDKTQDFIHVIGTDSDRRSVRSVEVLDIERIPRNFLLDRNCRIIAKDLLDEQLMQTLDSLERQ</sequence>
<dbReference type="Gene3D" id="3.40.30.10">
    <property type="entry name" value="Glutaredoxin"/>
    <property type="match status" value="1"/>
</dbReference>
<evidence type="ECO:0000259" key="5">
    <source>
        <dbReference type="PROSITE" id="PS51352"/>
    </source>
</evidence>